<sequence>MLKLLFNLEKYIYLQEYIFIINFNLSRNIYKFFINS</sequence>
<organism evidence="1">
    <name type="scientific">viral metagenome</name>
    <dbReference type="NCBI Taxonomy" id="1070528"/>
    <lineage>
        <taxon>unclassified sequences</taxon>
        <taxon>metagenomes</taxon>
        <taxon>organismal metagenomes</taxon>
    </lineage>
</organism>
<name>A0A6C0ADY4_9ZZZZ</name>
<reference evidence="1" key="1">
    <citation type="journal article" date="2020" name="Nature">
        <title>Giant virus diversity and host interactions through global metagenomics.</title>
        <authorList>
            <person name="Schulz F."/>
            <person name="Roux S."/>
            <person name="Paez-Espino D."/>
            <person name="Jungbluth S."/>
            <person name="Walsh D.A."/>
            <person name="Denef V.J."/>
            <person name="McMahon K.D."/>
            <person name="Konstantinidis K.T."/>
            <person name="Eloe-Fadrosh E.A."/>
            <person name="Kyrpides N.C."/>
            <person name="Woyke T."/>
        </authorList>
    </citation>
    <scope>NUCLEOTIDE SEQUENCE</scope>
    <source>
        <strain evidence="1">GVMAG-S-1021933-23</strain>
    </source>
</reference>
<proteinExistence type="predicted"/>
<dbReference type="AlphaFoldDB" id="A0A6C0ADY4"/>
<evidence type="ECO:0000313" key="1">
    <source>
        <dbReference type="EMBL" id="QHS77721.1"/>
    </source>
</evidence>
<protein>
    <submittedName>
        <fullName evidence="1">Uncharacterized protein</fullName>
    </submittedName>
</protein>
<accession>A0A6C0ADY4</accession>
<dbReference type="EMBL" id="MN740593">
    <property type="protein sequence ID" value="QHS77721.1"/>
    <property type="molecule type" value="Genomic_DNA"/>
</dbReference>